<sequence length="233" mass="25914">MRALFALMLLVAASARAELPLQELLERLGEAEEKKLAVPACLFVESSVTEQLDKEGKSLGRITRSYEVLRAGTKVVSRKKLSEKEEGELVGQLKAEPRDQNQNEDPRGQLSPFHPGMRDEYQFEQSPGPREGWVTVKITPREKDKKRMKGTAVVDSRTAQLISLHLSPSVLPAMLDRFQVDFVYADTPCERHPTQLQFAGSGGVLVYKVRFRTQVMISGHRRLDSAAVGGSGP</sequence>
<proteinExistence type="predicted"/>
<feature type="chain" id="PRO_5001781842" description="MucB/RseB N-terminal domain-containing protein" evidence="2">
    <location>
        <begin position="18"/>
        <end position="233"/>
    </location>
</feature>
<evidence type="ECO:0008006" key="5">
    <source>
        <dbReference type="Google" id="ProtNLM"/>
    </source>
</evidence>
<evidence type="ECO:0000313" key="3">
    <source>
        <dbReference type="EMBL" id="KFA94194.1"/>
    </source>
</evidence>
<gene>
    <name evidence="3" type="ORF">Q664_04540</name>
</gene>
<dbReference type="RefSeq" id="WP_043390130.1">
    <property type="nucleotide sequence ID" value="NZ_JPMI01000025.1"/>
</dbReference>
<evidence type="ECO:0000256" key="2">
    <source>
        <dbReference type="SAM" id="SignalP"/>
    </source>
</evidence>
<feature type="region of interest" description="Disordered" evidence="1">
    <location>
        <begin position="86"/>
        <end position="130"/>
    </location>
</feature>
<evidence type="ECO:0000256" key="1">
    <source>
        <dbReference type="SAM" id="MobiDB-lite"/>
    </source>
</evidence>
<feature type="compositionally biased region" description="Basic and acidic residues" evidence="1">
    <location>
        <begin position="95"/>
        <end position="107"/>
    </location>
</feature>
<feature type="signal peptide" evidence="2">
    <location>
        <begin position="1"/>
        <end position="17"/>
    </location>
</feature>
<comment type="caution">
    <text evidence="3">The sequence shown here is derived from an EMBL/GenBank/DDBJ whole genome shotgun (WGS) entry which is preliminary data.</text>
</comment>
<name>A0A084T0F9_9BACT</name>
<dbReference type="Proteomes" id="UP000028547">
    <property type="component" value="Unassembled WGS sequence"/>
</dbReference>
<reference evidence="3 4" key="1">
    <citation type="submission" date="2014-07" db="EMBL/GenBank/DDBJ databases">
        <title>Draft Genome Sequence of Gephyronic Acid Producer, Cystobacter violaceus Strain Cb vi76.</title>
        <authorList>
            <person name="Stevens D.C."/>
            <person name="Young J."/>
            <person name="Carmichael R."/>
            <person name="Tan J."/>
            <person name="Taylor R.E."/>
        </authorList>
    </citation>
    <scope>NUCLEOTIDE SEQUENCE [LARGE SCALE GENOMIC DNA]</scope>
    <source>
        <strain evidence="3 4">Cb vi76</strain>
    </source>
</reference>
<protein>
    <recommendedName>
        <fullName evidence="5">MucB/RseB N-terminal domain-containing protein</fullName>
    </recommendedName>
</protein>
<organism evidence="3 4">
    <name type="scientific">Archangium violaceum Cb vi76</name>
    <dbReference type="NCBI Taxonomy" id="1406225"/>
    <lineage>
        <taxon>Bacteria</taxon>
        <taxon>Pseudomonadati</taxon>
        <taxon>Myxococcota</taxon>
        <taxon>Myxococcia</taxon>
        <taxon>Myxococcales</taxon>
        <taxon>Cystobacterineae</taxon>
        <taxon>Archangiaceae</taxon>
        <taxon>Archangium</taxon>
    </lineage>
</organism>
<dbReference type="EMBL" id="JPMI01000025">
    <property type="protein sequence ID" value="KFA94194.1"/>
    <property type="molecule type" value="Genomic_DNA"/>
</dbReference>
<keyword evidence="2" id="KW-0732">Signal</keyword>
<accession>A0A084T0F9</accession>
<dbReference type="AlphaFoldDB" id="A0A084T0F9"/>
<evidence type="ECO:0000313" key="4">
    <source>
        <dbReference type="Proteomes" id="UP000028547"/>
    </source>
</evidence>